<name>A0ABW7SE96_9ACTN</name>
<dbReference type="Proteomes" id="UP001611075">
    <property type="component" value="Unassembled WGS sequence"/>
</dbReference>
<sequence length="109" mass="11757">MRNIPVNLAGFKLRVVEEPSIKMDQDGKVKTAYGTDDPLYIVAVFAKPVATEDGYRGKGEELKITLAANPGSFDEGDLVELIAPTVSHWENDGRSGLSWKAQGLKPVGA</sequence>
<organism evidence="1 2">
    <name type="scientific">Micromonospora rubida</name>
    <dbReference type="NCBI Taxonomy" id="2697657"/>
    <lineage>
        <taxon>Bacteria</taxon>
        <taxon>Bacillati</taxon>
        <taxon>Actinomycetota</taxon>
        <taxon>Actinomycetes</taxon>
        <taxon>Micromonosporales</taxon>
        <taxon>Micromonosporaceae</taxon>
        <taxon>Micromonospora</taxon>
    </lineage>
</organism>
<dbReference type="EMBL" id="JBIRPU010000002">
    <property type="protein sequence ID" value="MFI0792004.1"/>
    <property type="molecule type" value="Genomic_DNA"/>
</dbReference>
<gene>
    <name evidence="1" type="ORF">ACH4OY_04770</name>
</gene>
<reference evidence="1 2" key="1">
    <citation type="submission" date="2024-10" db="EMBL/GenBank/DDBJ databases">
        <title>The Natural Products Discovery Center: Release of the First 8490 Sequenced Strains for Exploring Actinobacteria Biosynthetic Diversity.</title>
        <authorList>
            <person name="Kalkreuter E."/>
            <person name="Kautsar S.A."/>
            <person name="Yang D."/>
            <person name="Bader C.D."/>
            <person name="Teijaro C.N."/>
            <person name="Fluegel L."/>
            <person name="Davis C.M."/>
            <person name="Simpson J.R."/>
            <person name="Lauterbach L."/>
            <person name="Steele A.D."/>
            <person name="Gui C."/>
            <person name="Meng S."/>
            <person name="Li G."/>
            <person name="Viehrig K."/>
            <person name="Ye F."/>
            <person name="Su P."/>
            <person name="Kiefer A.F."/>
            <person name="Nichols A."/>
            <person name="Cepeda A.J."/>
            <person name="Yan W."/>
            <person name="Fan B."/>
            <person name="Jiang Y."/>
            <person name="Adhikari A."/>
            <person name="Zheng C.-J."/>
            <person name="Schuster L."/>
            <person name="Cowan T.M."/>
            <person name="Smanski M.J."/>
            <person name="Chevrette M.G."/>
            <person name="De Carvalho L.P.S."/>
            <person name="Shen B."/>
        </authorList>
    </citation>
    <scope>NUCLEOTIDE SEQUENCE [LARGE SCALE GENOMIC DNA]</scope>
    <source>
        <strain evidence="1 2">NPDC021253</strain>
    </source>
</reference>
<evidence type="ECO:0000313" key="2">
    <source>
        <dbReference type="Proteomes" id="UP001611075"/>
    </source>
</evidence>
<proteinExistence type="predicted"/>
<dbReference type="RefSeq" id="WP_396676650.1">
    <property type="nucleotide sequence ID" value="NZ_JBIRPU010000002.1"/>
</dbReference>
<keyword evidence="2" id="KW-1185">Reference proteome</keyword>
<accession>A0ABW7SE96</accession>
<comment type="caution">
    <text evidence="1">The sequence shown here is derived from an EMBL/GenBank/DDBJ whole genome shotgun (WGS) entry which is preliminary data.</text>
</comment>
<protein>
    <submittedName>
        <fullName evidence="1">Uncharacterized protein</fullName>
    </submittedName>
</protein>
<evidence type="ECO:0000313" key="1">
    <source>
        <dbReference type="EMBL" id="MFI0792004.1"/>
    </source>
</evidence>